<dbReference type="Pfam" id="PF13286">
    <property type="entry name" value="HD_assoc"/>
    <property type="match status" value="1"/>
</dbReference>
<sequence length="423" mass="46706">MEFITGAYRSHDCERYLPEASKSAERTAFERDRARVLHSSGLRRLGAKTQVLGPTSDDFVRTRLTHSLEVAQVGRALAGEMGCDPDVVDTACLSHDLGHPAYGHNGEKALDIIAADIGGFEGNAQTLRLLTRLEPKVIAPDGRSLGLNLTRASLDATAKYPWAKGAGPGGEEGKSARKYCFYSDDADIAAWMRQGAPTFKRCIEAQIMDLSDDIAYSVHDVEDAISLGAMDPVGADKDSELEGLINSTLSWYHPDFSADELGQAWHRLRNSSYWLSSYDHSRLDQAALKTMSSQLIGRFVDATVLATRQCYGAGALTRYAADLVVPREIQAEIMILKGAAVRYVMAPREHEPTYLRQRTILFDLAQAMEEGGEKLLDPVFRADWRADTSDSARKRVIVDQLASLTDNSARAWHARYCGWFSQI</sequence>
<gene>
    <name evidence="3" type="ORF">M3I41_06455</name>
</gene>
<evidence type="ECO:0000313" key="4">
    <source>
        <dbReference type="Proteomes" id="UP000830236"/>
    </source>
</evidence>
<dbReference type="Gene3D" id="1.10.3210.10">
    <property type="entry name" value="Hypothetical protein af1432"/>
    <property type="match status" value="1"/>
</dbReference>
<dbReference type="InterPro" id="IPR003607">
    <property type="entry name" value="HD/PDEase_dom"/>
</dbReference>
<feature type="domain" description="HD" evidence="2">
    <location>
        <begin position="63"/>
        <end position="217"/>
    </location>
</feature>
<accession>A0A9E7DBY4</accession>
<organism evidence="3 4">
    <name type="scientific">Actinomyces graevenitzii</name>
    <dbReference type="NCBI Taxonomy" id="55565"/>
    <lineage>
        <taxon>Bacteria</taxon>
        <taxon>Bacillati</taxon>
        <taxon>Actinomycetota</taxon>
        <taxon>Actinomycetes</taxon>
        <taxon>Actinomycetales</taxon>
        <taxon>Actinomycetaceae</taxon>
        <taxon>Actinomyces</taxon>
    </lineage>
</organism>
<dbReference type="GO" id="GO:0008832">
    <property type="term" value="F:dGTPase activity"/>
    <property type="evidence" value="ECO:0007669"/>
    <property type="project" value="TreeGrafter"/>
</dbReference>
<dbReference type="InterPro" id="IPR006674">
    <property type="entry name" value="HD_domain"/>
</dbReference>
<keyword evidence="1" id="KW-0378">Hydrolase</keyword>
<dbReference type="GO" id="GO:0006203">
    <property type="term" value="P:dGTP catabolic process"/>
    <property type="evidence" value="ECO:0007669"/>
    <property type="project" value="TreeGrafter"/>
</dbReference>
<dbReference type="SMART" id="SM00471">
    <property type="entry name" value="HDc"/>
    <property type="match status" value="1"/>
</dbReference>
<dbReference type="Pfam" id="PF01966">
    <property type="entry name" value="HD"/>
    <property type="match status" value="1"/>
</dbReference>
<dbReference type="PANTHER" id="PTHR11373:SF32">
    <property type="entry name" value="DEOXYGUANOSINETRIPHOSPHATE TRIPHOSPHOHYDROLASE"/>
    <property type="match status" value="1"/>
</dbReference>
<dbReference type="NCBIfam" id="TIGR01353">
    <property type="entry name" value="dGTP_triPase"/>
    <property type="match status" value="1"/>
</dbReference>
<dbReference type="KEGG" id="agh:M3I41_06455"/>
<evidence type="ECO:0000313" key="3">
    <source>
        <dbReference type="EMBL" id="UQF79231.1"/>
    </source>
</evidence>
<proteinExistence type="predicted"/>
<dbReference type="InterPro" id="IPR026875">
    <property type="entry name" value="PHydrolase_assoc_dom"/>
</dbReference>
<dbReference type="InterPro" id="IPR006261">
    <property type="entry name" value="dGTPase"/>
</dbReference>
<protein>
    <submittedName>
        <fullName evidence="3">Deoxyguanosinetriphosphate triphosphohydrolase</fullName>
    </submittedName>
</protein>
<dbReference type="InterPro" id="IPR050135">
    <property type="entry name" value="dGTPase-like"/>
</dbReference>
<dbReference type="AlphaFoldDB" id="A0A9E7DBY4"/>
<dbReference type="CDD" id="cd00077">
    <property type="entry name" value="HDc"/>
    <property type="match status" value="1"/>
</dbReference>
<dbReference type="Proteomes" id="UP000830236">
    <property type="component" value="Chromosome"/>
</dbReference>
<name>A0A9E7DBY4_9ACTO</name>
<reference evidence="3" key="1">
    <citation type="submission" date="2022-05" db="EMBL/GenBank/DDBJ databases">
        <title>Using nanopore sequencing to obtain complete genomes from saliva samples.</title>
        <authorList>
            <person name="Baker J.L."/>
        </authorList>
    </citation>
    <scope>NUCLEOTIDE SEQUENCE</scope>
    <source>
        <strain evidence="3">JCVI-JB-Ag32</strain>
    </source>
</reference>
<dbReference type="EMBL" id="CP097095">
    <property type="protein sequence ID" value="UQF79231.1"/>
    <property type="molecule type" value="Genomic_DNA"/>
</dbReference>
<evidence type="ECO:0000259" key="2">
    <source>
        <dbReference type="PROSITE" id="PS51831"/>
    </source>
</evidence>
<dbReference type="NCBIfam" id="NF002829">
    <property type="entry name" value="PRK03007.1"/>
    <property type="match status" value="1"/>
</dbReference>
<dbReference type="PANTHER" id="PTHR11373">
    <property type="entry name" value="DEOXYNUCLEOSIDE TRIPHOSPHATE TRIPHOSPHOHYDROLASE"/>
    <property type="match status" value="1"/>
</dbReference>
<evidence type="ECO:0000256" key="1">
    <source>
        <dbReference type="ARBA" id="ARBA00022801"/>
    </source>
</evidence>
<dbReference type="SUPFAM" id="SSF109604">
    <property type="entry name" value="HD-domain/PDEase-like"/>
    <property type="match status" value="1"/>
</dbReference>
<dbReference type="PROSITE" id="PS51831">
    <property type="entry name" value="HD"/>
    <property type="match status" value="1"/>
</dbReference>